<accession>A0AAE1KAD1</accession>
<reference evidence="1" key="1">
    <citation type="submission" date="2023-10" db="EMBL/GenBank/DDBJ databases">
        <title>Genome assemblies of two species of porcelain crab, Petrolisthes cinctipes and Petrolisthes manimaculis (Anomura: Porcellanidae).</title>
        <authorList>
            <person name="Angst P."/>
        </authorList>
    </citation>
    <scope>NUCLEOTIDE SEQUENCE</scope>
    <source>
        <strain evidence="1">PB745_01</strain>
        <tissue evidence="1">Gill</tissue>
    </source>
</reference>
<dbReference type="AlphaFoldDB" id="A0AAE1KAD1"/>
<organism evidence="1 2">
    <name type="scientific">Petrolisthes cinctipes</name>
    <name type="common">Flat porcelain crab</name>
    <dbReference type="NCBI Taxonomy" id="88211"/>
    <lineage>
        <taxon>Eukaryota</taxon>
        <taxon>Metazoa</taxon>
        <taxon>Ecdysozoa</taxon>
        <taxon>Arthropoda</taxon>
        <taxon>Crustacea</taxon>
        <taxon>Multicrustacea</taxon>
        <taxon>Malacostraca</taxon>
        <taxon>Eumalacostraca</taxon>
        <taxon>Eucarida</taxon>
        <taxon>Decapoda</taxon>
        <taxon>Pleocyemata</taxon>
        <taxon>Anomura</taxon>
        <taxon>Galatheoidea</taxon>
        <taxon>Porcellanidae</taxon>
        <taxon>Petrolisthes</taxon>
    </lineage>
</organism>
<gene>
    <name evidence="1" type="ORF">Pcinc_024762</name>
</gene>
<evidence type="ECO:0000313" key="1">
    <source>
        <dbReference type="EMBL" id="KAK3869961.1"/>
    </source>
</evidence>
<sequence>MSGEGFDHRAVLRWSSYVLRGRVTPADTDVGSFITQCVYVAGQTSRRTDGPGVSRARSTGQGGDRIGCATLTYY</sequence>
<proteinExistence type="predicted"/>
<keyword evidence="2" id="KW-1185">Reference proteome</keyword>
<name>A0AAE1KAD1_PETCI</name>
<protein>
    <submittedName>
        <fullName evidence="1">Uncharacterized protein</fullName>
    </submittedName>
</protein>
<comment type="caution">
    <text evidence="1">The sequence shown here is derived from an EMBL/GenBank/DDBJ whole genome shotgun (WGS) entry which is preliminary data.</text>
</comment>
<evidence type="ECO:0000313" key="2">
    <source>
        <dbReference type="Proteomes" id="UP001286313"/>
    </source>
</evidence>
<dbReference type="EMBL" id="JAWQEG010002745">
    <property type="protein sequence ID" value="KAK3869961.1"/>
    <property type="molecule type" value="Genomic_DNA"/>
</dbReference>
<dbReference type="Proteomes" id="UP001286313">
    <property type="component" value="Unassembled WGS sequence"/>
</dbReference>